<dbReference type="EMBL" id="JAAXLA010000025">
    <property type="protein sequence ID" value="NMH98646.1"/>
    <property type="molecule type" value="Genomic_DNA"/>
</dbReference>
<dbReference type="Proteomes" id="UP000820669">
    <property type="component" value="Unassembled WGS sequence"/>
</dbReference>
<keyword evidence="1" id="KW-0479">Metal-binding</keyword>
<dbReference type="Gene3D" id="2.40.128.20">
    <property type="match status" value="1"/>
</dbReference>
<evidence type="ECO:0000256" key="1">
    <source>
        <dbReference type="HAMAP-Rule" id="MF_01297"/>
    </source>
</evidence>
<dbReference type="InterPro" id="IPR012674">
    <property type="entry name" value="Calycin"/>
</dbReference>
<dbReference type="PANTHER" id="PTHR15854">
    <property type="entry name" value="THAP4 PROTEIN"/>
    <property type="match status" value="1"/>
</dbReference>
<evidence type="ECO:0000259" key="3">
    <source>
        <dbReference type="Pfam" id="PF08768"/>
    </source>
</evidence>
<feature type="binding site" evidence="1">
    <location>
        <position position="169"/>
    </location>
    <ligand>
        <name>heme b</name>
        <dbReference type="ChEBI" id="CHEBI:60344"/>
    </ligand>
</feature>
<feature type="domain" description="THAP4-like heme-binding" evidence="3">
    <location>
        <begin position="56"/>
        <end position="209"/>
    </location>
</feature>
<dbReference type="RefSeq" id="WP_169382091.1">
    <property type="nucleotide sequence ID" value="NZ_JAAXLA010000025.1"/>
</dbReference>
<feature type="region of interest" description="Disordered" evidence="2">
    <location>
        <begin position="1"/>
        <end position="47"/>
    </location>
</feature>
<keyword evidence="1" id="KW-0408">Iron</keyword>
<feature type="binding site" description="axial binding residue" evidence="1">
    <location>
        <position position="202"/>
    </location>
    <ligand>
        <name>heme b</name>
        <dbReference type="ChEBI" id="CHEBI:60344"/>
    </ligand>
    <ligandPart>
        <name>Fe</name>
        <dbReference type="ChEBI" id="CHEBI:18248"/>
    </ligandPart>
</feature>
<dbReference type="CDD" id="cd07828">
    <property type="entry name" value="lipocalin_heme-bd-THAP4-like"/>
    <property type="match status" value="1"/>
</dbReference>
<comment type="function">
    <text evidence="1">Heme-binding protein able to scavenge peroxynitrite and to protect free L-tyrosine against peroxynitrite-mediated nitration, by acting as a peroxynitrite isomerase that converts peroxynitrite to nitrate. Therefore, this protein likely plays a role in peroxynitrite sensing and in the detoxification of reactive nitrogen and oxygen species (RNS and ROS, respectively). Is able to bind nitric oxide (NO) in vitro, but may act as a sensor of peroxynitrite levels in vivo.</text>
</comment>
<comment type="pathway">
    <text evidence="1">Nitrogen metabolism.</text>
</comment>
<dbReference type="InterPro" id="IPR014878">
    <property type="entry name" value="THAP4-like_heme-bd"/>
</dbReference>
<gene>
    <name evidence="4" type="ORF">HF526_15220</name>
</gene>
<name>A0ABX1SAR0_9PSEU</name>
<organism evidence="4 5">
    <name type="scientific">Pseudonocardia acidicola</name>
    <dbReference type="NCBI Taxonomy" id="2724939"/>
    <lineage>
        <taxon>Bacteria</taxon>
        <taxon>Bacillati</taxon>
        <taxon>Actinomycetota</taxon>
        <taxon>Actinomycetes</taxon>
        <taxon>Pseudonocardiales</taxon>
        <taxon>Pseudonocardiaceae</taxon>
        <taxon>Pseudonocardia</taxon>
    </lineage>
</organism>
<evidence type="ECO:0000256" key="2">
    <source>
        <dbReference type="SAM" id="MobiDB-lite"/>
    </source>
</evidence>
<dbReference type="HAMAP" id="MF_01297">
    <property type="entry name" value="nitrobindin"/>
    <property type="match status" value="1"/>
</dbReference>
<dbReference type="InterPro" id="IPR045165">
    <property type="entry name" value="Nitrobindin"/>
</dbReference>
<comment type="similarity">
    <text evidence="1">Belongs to the nitrobindin family.</text>
</comment>
<comment type="caution">
    <text evidence="4">The sequence shown here is derived from an EMBL/GenBank/DDBJ whole genome shotgun (WGS) entry which is preliminary data.</text>
</comment>
<accession>A0ABX1SAR0</accession>
<comment type="cofactor">
    <cofactor evidence="1">
        <name>heme b</name>
        <dbReference type="ChEBI" id="CHEBI:60344"/>
    </cofactor>
    <text evidence="1">Binds 1 heme b group per subunit, that coordinates a highly solvent-exposed Fe(III) atom.</text>
</comment>
<protein>
    <recommendedName>
        <fullName evidence="1">Peroxynitrite isomerase</fullName>
        <ecNumber evidence="1">5.99.-.-</ecNumber>
    </recommendedName>
    <alternativeName>
        <fullName evidence="1">Ferric nitrobindin</fullName>
        <shortName evidence="1">Nb(III)</shortName>
    </alternativeName>
</protein>
<keyword evidence="1" id="KW-0413">Isomerase</keyword>
<proteinExistence type="inferred from homology"/>
<reference evidence="4 5" key="1">
    <citation type="submission" date="2020-04" db="EMBL/GenBank/DDBJ databases">
        <authorList>
            <person name="Klaysubun C."/>
            <person name="Duangmal K."/>
            <person name="Lipun K."/>
        </authorList>
    </citation>
    <scope>NUCLEOTIDE SEQUENCE [LARGE SCALE GENOMIC DNA]</scope>
    <source>
        <strain evidence="4 5">K10HN5</strain>
    </source>
</reference>
<feature type="binding site" evidence="1">
    <location>
        <position position="76"/>
    </location>
    <ligand>
        <name>heme b</name>
        <dbReference type="ChEBI" id="CHEBI:60344"/>
    </ligand>
</feature>
<keyword evidence="5" id="KW-1185">Reference proteome</keyword>
<feature type="compositionally biased region" description="Basic and acidic residues" evidence="2">
    <location>
        <begin position="26"/>
        <end position="36"/>
    </location>
</feature>
<evidence type="ECO:0000313" key="5">
    <source>
        <dbReference type="Proteomes" id="UP000820669"/>
    </source>
</evidence>
<dbReference type="SUPFAM" id="SSF50814">
    <property type="entry name" value="Lipocalins"/>
    <property type="match status" value="1"/>
</dbReference>
<sequence length="212" mass="23300">MSGPDHGGEPTPHGTVTGPTNAAPDSPRRNRPRWDDLPIPDDTANLREGPELHEDLLGLLPLVGVWRGTGVVDYPTIDGPYEFGQQIVFAHDGRPFLSYESRAWLLGPDGEVLRPAARETGFWRPQPGGELEVLITHATGIVDVFYGRARNLTSWEIETDAVVRTASAKEVTRSKRLYGLVEGGDLAYADDREMMGQPLQPHMSARLQRIAG</sequence>
<dbReference type="Pfam" id="PF08768">
    <property type="entry name" value="THAP4_heme-bd"/>
    <property type="match status" value="1"/>
</dbReference>
<feature type="short sequence motif" description="GXWXGXG" evidence="1">
    <location>
        <begin position="64"/>
        <end position="70"/>
    </location>
</feature>
<evidence type="ECO:0000313" key="4">
    <source>
        <dbReference type="EMBL" id="NMH98646.1"/>
    </source>
</evidence>
<dbReference type="EC" id="5.99.-.-" evidence="1"/>
<dbReference type="InterPro" id="IPR022939">
    <property type="entry name" value="Nb(III)_bact/plant"/>
</dbReference>
<dbReference type="PANTHER" id="PTHR15854:SF4">
    <property type="entry name" value="PEROXYNITRITE ISOMERASE THAP4"/>
    <property type="match status" value="1"/>
</dbReference>
<keyword evidence="1" id="KW-0349">Heme</keyword>
<comment type="domain">
    <text evidence="1">Forms a 10-stranded antiparallel beta-barrel structure able to accommodate a hydrophobic ligand in its interior. In fact, this fold hosts the heme group, which is located in a wide surface cleft.</text>
</comment>
<comment type="catalytic activity">
    <reaction evidence="1">
        <text>peroxynitrite = nitrate</text>
        <dbReference type="Rhea" id="RHEA:63116"/>
        <dbReference type="ChEBI" id="CHEBI:17632"/>
        <dbReference type="ChEBI" id="CHEBI:25941"/>
    </reaction>
</comment>